<keyword evidence="6" id="KW-0677">Repeat</keyword>
<dbReference type="PANTHER" id="PTHR43790:SF3">
    <property type="entry name" value="D-ALLOSE IMPORT ATP-BINDING PROTEIN ALSA-RELATED"/>
    <property type="match status" value="1"/>
</dbReference>
<dbReference type="Proteomes" id="UP000049983">
    <property type="component" value="Unassembled WGS sequence"/>
</dbReference>
<dbReference type="GO" id="GO:0016887">
    <property type="term" value="F:ATP hydrolysis activity"/>
    <property type="evidence" value="ECO:0007669"/>
    <property type="project" value="InterPro"/>
</dbReference>
<sequence length="508" mass="55474">MSNPVFEATDVTKVFPGVLALDKVGLSLSPGSIHALLGENGAGKSTLIKIMTGVHRPDGGLMSLDGKPFSPHTPRDAISSGVGVVHQERNLIPQFSIAENIFLERLSTTPFKKIDYPNLYAEAQKWLDLLEIDARPETQVDKLNVARMQLVEIAKALSLDTRILLLDEPTASLTQHETETLFGILNRLRQDGASLVFVSHKLEEVQEICDRVTVLRDGHNACESRSLTGLDRQDIVRLMIGRSEQIPQWSQRDNSGHNVALDVQNVATQDGHRNISFQLRKGEVLGLYGLVGSGRTELAKALIGAGKVTSGDILINGEKASISSVADALHNYSIGYVSEDRKGEGLILIHSILENAGITVWKRLMNAIGLVTDGKVESAVDPVLKKLEVRTPSLRQIVGNLSGGNQQKVSVAKWLAANVKILIVDEPTVGVDIKTKAYVHELIRELSDAGTSILLITSDMPEMVTVADLILVMDEFELRGEIVNDRNYDAVSERIMHHIHGSTEEAAE</sequence>
<dbReference type="PANTHER" id="PTHR43790">
    <property type="entry name" value="CARBOHYDRATE TRANSPORT ATP-BINDING PROTEIN MG119-RELATED"/>
    <property type="match status" value="1"/>
</dbReference>
<evidence type="ECO:0000256" key="7">
    <source>
        <dbReference type="ARBA" id="ARBA00022741"/>
    </source>
</evidence>
<comment type="subcellular location">
    <subcellularLocation>
        <location evidence="1">Cell membrane</location>
        <topology evidence="1">Peripheral membrane protein</topology>
    </subcellularLocation>
</comment>
<keyword evidence="8 12" id="KW-0067">ATP-binding</keyword>
<dbReference type="SUPFAM" id="SSF52540">
    <property type="entry name" value="P-loop containing nucleoside triphosphate hydrolases"/>
    <property type="match status" value="2"/>
</dbReference>
<dbReference type="CDD" id="cd03215">
    <property type="entry name" value="ABC_Carb_Monos_II"/>
    <property type="match status" value="1"/>
</dbReference>
<reference evidence="13" key="1">
    <citation type="submission" date="2015-07" db="EMBL/GenBank/DDBJ databases">
        <authorList>
            <person name="Rodrigo-Torres Lidia"/>
            <person name="Arahal R.David."/>
        </authorList>
    </citation>
    <scope>NUCLEOTIDE SEQUENCE [LARGE SCALE GENOMIC DNA]</scope>
    <source>
        <strain evidence="13">CECT 5096</strain>
    </source>
</reference>
<dbReference type="InterPro" id="IPR003593">
    <property type="entry name" value="AAA+_ATPase"/>
</dbReference>
<dbReference type="Pfam" id="PF00005">
    <property type="entry name" value="ABC_tran"/>
    <property type="match status" value="2"/>
</dbReference>
<keyword evidence="3" id="KW-0813">Transport</keyword>
<dbReference type="GO" id="GO:0005886">
    <property type="term" value="C:plasma membrane"/>
    <property type="evidence" value="ECO:0007669"/>
    <property type="project" value="UniProtKB-SubCell"/>
</dbReference>
<dbReference type="InterPro" id="IPR050107">
    <property type="entry name" value="ABC_carbohydrate_import_ATPase"/>
</dbReference>
<name>A0A0M7AT41_9HYPH</name>
<dbReference type="AlphaFoldDB" id="A0A0M7AT41"/>
<evidence type="ECO:0000256" key="1">
    <source>
        <dbReference type="ARBA" id="ARBA00004202"/>
    </source>
</evidence>
<dbReference type="FunFam" id="3.40.50.300:FF:000127">
    <property type="entry name" value="Ribose import ATP-binding protein RbsA"/>
    <property type="match status" value="1"/>
</dbReference>
<proteinExistence type="inferred from homology"/>
<keyword evidence="10" id="KW-0472">Membrane</keyword>
<keyword evidence="5" id="KW-0762">Sugar transport</keyword>
<comment type="similarity">
    <text evidence="2">Belongs to the ABC transporter superfamily.</text>
</comment>
<evidence type="ECO:0000256" key="6">
    <source>
        <dbReference type="ARBA" id="ARBA00022737"/>
    </source>
</evidence>
<dbReference type="OrthoDB" id="9805029at2"/>
<dbReference type="PROSITE" id="PS50893">
    <property type="entry name" value="ABC_TRANSPORTER_2"/>
    <property type="match status" value="2"/>
</dbReference>
<dbReference type="GO" id="GO:0005524">
    <property type="term" value="F:ATP binding"/>
    <property type="evidence" value="ECO:0007669"/>
    <property type="project" value="UniProtKB-KW"/>
</dbReference>
<dbReference type="RefSeq" id="WP_055118391.1">
    <property type="nucleotide sequence ID" value="NZ_CXWA01000008.1"/>
</dbReference>
<dbReference type="SMART" id="SM00382">
    <property type="entry name" value="AAA"/>
    <property type="match status" value="2"/>
</dbReference>
<feature type="domain" description="ABC transporter" evidence="11">
    <location>
        <begin position="254"/>
        <end position="500"/>
    </location>
</feature>
<dbReference type="InterPro" id="IPR003439">
    <property type="entry name" value="ABC_transporter-like_ATP-bd"/>
</dbReference>
<dbReference type="PROSITE" id="PS00211">
    <property type="entry name" value="ABC_TRANSPORTER_1"/>
    <property type="match status" value="1"/>
</dbReference>
<keyword evidence="12" id="KW-0378">Hydrolase</keyword>
<gene>
    <name evidence="12" type="primary">rbsA_14</name>
    <name evidence="12" type="ORF">LA5096_04538</name>
</gene>
<accession>A0A0M7AT41</accession>
<dbReference type="InterPro" id="IPR017871">
    <property type="entry name" value="ABC_transporter-like_CS"/>
</dbReference>
<evidence type="ECO:0000256" key="3">
    <source>
        <dbReference type="ARBA" id="ARBA00022448"/>
    </source>
</evidence>
<keyword evidence="7" id="KW-0547">Nucleotide-binding</keyword>
<keyword evidence="4" id="KW-1003">Cell membrane</keyword>
<evidence type="ECO:0000256" key="5">
    <source>
        <dbReference type="ARBA" id="ARBA00022597"/>
    </source>
</evidence>
<evidence type="ECO:0000259" key="11">
    <source>
        <dbReference type="PROSITE" id="PS50893"/>
    </source>
</evidence>
<dbReference type="CDD" id="cd03216">
    <property type="entry name" value="ABC_Carb_Monos_I"/>
    <property type="match status" value="1"/>
</dbReference>
<evidence type="ECO:0000313" key="13">
    <source>
        <dbReference type="Proteomes" id="UP000049983"/>
    </source>
</evidence>
<dbReference type="Gene3D" id="3.40.50.300">
    <property type="entry name" value="P-loop containing nucleotide triphosphate hydrolases"/>
    <property type="match status" value="2"/>
</dbReference>
<keyword evidence="9" id="KW-1278">Translocase</keyword>
<dbReference type="InterPro" id="IPR027417">
    <property type="entry name" value="P-loop_NTPase"/>
</dbReference>
<evidence type="ECO:0000256" key="10">
    <source>
        <dbReference type="ARBA" id="ARBA00023136"/>
    </source>
</evidence>
<keyword evidence="13" id="KW-1185">Reference proteome</keyword>
<protein>
    <submittedName>
        <fullName evidence="12">Ribose import ATP-binding protein RbsA</fullName>
        <ecNumber evidence="12">3.6.3.17</ecNumber>
    </submittedName>
</protein>
<dbReference type="STRING" id="311410.LA5095_04165"/>
<dbReference type="GeneID" id="97671825"/>
<evidence type="ECO:0000256" key="9">
    <source>
        <dbReference type="ARBA" id="ARBA00022967"/>
    </source>
</evidence>
<evidence type="ECO:0000256" key="8">
    <source>
        <dbReference type="ARBA" id="ARBA00022840"/>
    </source>
</evidence>
<dbReference type="EMBL" id="CXWC01000012">
    <property type="protein sequence ID" value="CTQ75805.1"/>
    <property type="molecule type" value="Genomic_DNA"/>
</dbReference>
<organism evidence="12 13">
    <name type="scientific">Roseibium album</name>
    <dbReference type="NCBI Taxonomy" id="311410"/>
    <lineage>
        <taxon>Bacteria</taxon>
        <taxon>Pseudomonadati</taxon>
        <taxon>Pseudomonadota</taxon>
        <taxon>Alphaproteobacteria</taxon>
        <taxon>Hyphomicrobiales</taxon>
        <taxon>Stappiaceae</taxon>
        <taxon>Roseibium</taxon>
    </lineage>
</organism>
<evidence type="ECO:0000256" key="2">
    <source>
        <dbReference type="ARBA" id="ARBA00005417"/>
    </source>
</evidence>
<dbReference type="EC" id="3.6.3.17" evidence="12"/>
<feature type="domain" description="ABC transporter" evidence="11">
    <location>
        <begin position="6"/>
        <end position="242"/>
    </location>
</feature>
<evidence type="ECO:0000313" key="12">
    <source>
        <dbReference type="EMBL" id="CTQ75805.1"/>
    </source>
</evidence>
<evidence type="ECO:0000256" key="4">
    <source>
        <dbReference type="ARBA" id="ARBA00022475"/>
    </source>
</evidence>